<dbReference type="Proteomes" id="UP000789831">
    <property type="component" value="Unassembled WGS sequence"/>
</dbReference>
<dbReference type="EMBL" id="CAJVPL010003490">
    <property type="protein sequence ID" value="CAG8633713.1"/>
    <property type="molecule type" value="Genomic_DNA"/>
</dbReference>
<keyword evidence="2" id="KW-1185">Reference proteome</keyword>
<dbReference type="AlphaFoldDB" id="A0A9N9DFM6"/>
<proteinExistence type="predicted"/>
<gene>
    <name evidence="1" type="ORF">AGERDE_LOCUS10647</name>
</gene>
<comment type="caution">
    <text evidence="1">The sequence shown here is derived from an EMBL/GenBank/DDBJ whole genome shotgun (WGS) entry which is preliminary data.</text>
</comment>
<evidence type="ECO:0000313" key="1">
    <source>
        <dbReference type="EMBL" id="CAG8633713.1"/>
    </source>
</evidence>
<accession>A0A9N9DFM6</accession>
<sequence>MEGGEGQAEEEKKRLEGMKEDRLKQRECYYSMLTNLYFPFRLTSVNKRPYEKVDTSVQVLDRLRKRAKPSLPDPDELATFLEQSLTDDIKIPLLRDEFDTFLISGYQDSCTAEDLETLFRVSDTESAYTFITGVLGSAIMTPSPALDGTEYSFVTPKYMSTNNMRPDFGFILNQVCPFREEEKAPNSREE</sequence>
<reference evidence="1" key="1">
    <citation type="submission" date="2021-06" db="EMBL/GenBank/DDBJ databases">
        <authorList>
            <person name="Kallberg Y."/>
            <person name="Tangrot J."/>
            <person name="Rosling A."/>
        </authorList>
    </citation>
    <scope>NUCLEOTIDE SEQUENCE</scope>
    <source>
        <strain evidence="1">MT106</strain>
    </source>
</reference>
<feature type="non-terminal residue" evidence="1">
    <location>
        <position position="1"/>
    </location>
</feature>
<evidence type="ECO:0000313" key="2">
    <source>
        <dbReference type="Proteomes" id="UP000789831"/>
    </source>
</evidence>
<name>A0A9N9DFM6_9GLOM</name>
<protein>
    <submittedName>
        <fullName evidence="1">8651_t:CDS:1</fullName>
    </submittedName>
</protein>
<organism evidence="1 2">
    <name type="scientific">Ambispora gerdemannii</name>
    <dbReference type="NCBI Taxonomy" id="144530"/>
    <lineage>
        <taxon>Eukaryota</taxon>
        <taxon>Fungi</taxon>
        <taxon>Fungi incertae sedis</taxon>
        <taxon>Mucoromycota</taxon>
        <taxon>Glomeromycotina</taxon>
        <taxon>Glomeromycetes</taxon>
        <taxon>Archaeosporales</taxon>
        <taxon>Ambisporaceae</taxon>
        <taxon>Ambispora</taxon>
    </lineage>
</organism>
<dbReference type="OrthoDB" id="2410206at2759"/>